<accession>A0A1B2J762</accession>
<keyword evidence="1" id="KW-0479">Metal-binding</keyword>
<evidence type="ECO:0000256" key="2">
    <source>
        <dbReference type="SAM" id="MobiDB-lite"/>
    </source>
</evidence>
<feature type="compositionally biased region" description="Low complexity" evidence="2">
    <location>
        <begin position="409"/>
        <end position="429"/>
    </location>
</feature>
<feature type="region of interest" description="Disordered" evidence="2">
    <location>
        <begin position="43"/>
        <end position="64"/>
    </location>
</feature>
<feature type="compositionally biased region" description="Polar residues" evidence="2">
    <location>
        <begin position="430"/>
        <end position="449"/>
    </location>
</feature>
<keyword evidence="5" id="KW-1185">Reference proteome</keyword>
<evidence type="ECO:0000313" key="5">
    <source>
        <dbReference type="Proteomes" id="UP000094565"/>
    </source>
</evidence>
<feature type="compositionally biased region" description="Polar residues" evidence="2">
    <location>
        <begin position="396"/>
        <end position="408"/>
    </location>
</feature>
<evidence type="ECO:0000256" key="1">
    <source>
        <dbReference type="PROSITE-ProRule" id="PRU00042"/>
    </source>
</evidence>
<dbReference type="InterPro" id="IPR013087">
    <property type="entry name" value="Znf_C2H2_type"/>
</dbReference>
<dbReference type="SMART" id="SM00355">
    <property type="entry name" value="ZnF_C2H2"/>
    <property type="match status" value="2"/>
</dbReference>
<proteinExistence type="predicted"/>
<evidence type="ECO:0000259" key="3">
    <source>
        <dbReference type="PROSITE" id="PS50157"/>
    </source>
</evidence>
<dbReference type="SUPFAM" id="SSF57667">
    <property type="entry name" value="beta-beta-alpha zinc fingers"/>
    <property type="match status" value="1"/>
</dbReference>
<feature type="domain" description="C2H2-type" evidence="3">
    <location>
        <begin position="231"/>
        <end position="258"/>
    </location>
</feature>
<dbReference type="InterPro" id="IPR036236">
    <property type="entry name" value="Znf_C2H2_sf"/>
</dbReference>
<name>A0A1B2J762_PICPA</name>
<reference evidence="4 5" key="1">
    <citation type="submission" date="2016-02" db="EMBL/GenBank/DDBJ databases">
        <title>Comparative genomic and transcriptomic foundation for Pichia pastoris.</title>
        <authorList>
            <person name="Love K.R."/>
            <person name="Shah K.A."/>
            <person name="Whittaker C.A."/>
            <person name="Wu J."/>
            <person name="Bartlett M.C."/>
            <person name="Ma D."/>
            <person name="Leeson R.L."/>
            <person name="Priest M."/>
            <person name="Young S.K."/>
            <person name="Love J.C."/>
        </authorList>
    </citation>
    <scope>NUCLEOTIDE SEQUENCE [LARGE SCALE GENOMIC DNA]</scope>
    <source>
        <strain evidence="4 5">ATCC 28485</strain>
    </source>
</reference>
<dbReference type="Gene3D" id="3.30.160.60">
    <property type="entry name" value="Classic Zinc Finger"/>
    <property type="match status" value="1"/>
</dbReference>
<dbReference type="GO" id="GO:0008270">
    <property type="term" value="F:zinc ion binding"/>
    <property type="evidence" value="ECO:0007669"/>
    <property type="project" value="UniProtKB-KW"/>
</dbReference>
<sequence length="610" mass="68564">MSSVFISFFKLVQLQFRYYWNVLASFFPLLKLLSDGLNHVLPPTRKSSVDNRESHESDDKKSLFPETEQSITQIQVFKNAHPCSLTFNTKLVPFKNSNGEMEWKFVEDHESPEKSPSLMEDGLSESLSPFMADSTQDSDVHLMFGTPFLVKGEQQQHKQEQQQQQQVQENEQEHQNHQQQQPLPSSTNSQDAIQDATSSAESSKELNIHKRNRRKRLSSVVTSVTNGETYYHCSECPSKFKFRGYLTRHSKKHSQRKAYHCPFYESGHGKCSLGEGFSRRDTYKVHLKAMHFKYPKGVKCADRTGMMGWCGSCGQSFQNNEIWVERHIEKGVCRGLPEGYSGRIMTRNRKKTGKQSSLLNVANNGVNENPMLKLVMDGEVVSAPKLEDVTHLLGESGSTNTWTETSENASRSSSIHDLSDHSSASDSLSGQTSGESLAGSTNDSSSQSLDEAIGPIGYPVERSLFNHPNSNGDMFGRSWTARESNPHTFVDSFGGQVQAQVQAQIYMKSQVDSQVSPGPFQNDSQKQVNFQTTYQQNPENLENVLPLAVPIGDDDFPALDGENAYIALLQQHRQFADSRPEHAKPALLGQDPLFHPNMHVSWLSQPDLTF</sequence>
<dbReference type="EMBL" id="CP014584">
    <property type="protein sequence ID" value="ANZ73768.1"/>
    <property type="molecule type" value="Genomic_DNA"/>
</dbReference>
<feature type="region of interest" description="Disordered" evidence="2">
    <location>
        <begin position="106"/>
        <end position="132"/>
    </location>
</feature>
<feature type="region of interest" description="Disordered" evidence="2">
    <location>
        <begin position="151"/>
        <end position="218"/>
    </location>
</feature>
<dbReference type="Proteomes" id="UP000094565">
    <property type="component" value="Chromosome 1"/>
</dbReference>
<keyword evidence="1" id="KW-0863">Zinc-finger</keyword>
<feature type="compositionally biased region" description="Polar residues" evidence="2">
    <location>
        <begin position="182"/>
        <end position="201"/>
    </location>
</feature>
<dbReference type="OrthoDB" id="9439903at2759"/>
<protein>
    <submittedName>
        <fullName evidence="4">BA75_00419T0</fullName>
    </submittedName>
</protein>
<keyword evidence="1" id="KW-0862">Zinc</keyword>
<gene>
    <name evidence="4" type="primary">STP2</name>
    <name evidence="4" type="ORF">ATY40_BA7500419</name>
</gene>
<dbReference type="PROSITE" id="PS50157">
    <property type="entry name" value="ZINC_FINGER_C2H2_2"/>
    <property type="match status" value="1"/>
</dbReference>
<dbReference type="AlphaFoldDB" id="A0A1B2J762"/>
<feature type="region of interest" description="Disordered" evidence="2">
    <location>
        <begin position="391"/>
        <end position="453"/>
    </location>
</feature>
<evidence type="ECO:0000313" key="4">
    <source>
        <dbReference type="EMBL" id="ANZ73768.1"/>
    </source>
</evidence>
<organism evidence="4 5">
    <name type="scientific">Komagataella pastoris</name>
    <name type="common">Yeast</name>
    <name type="synonym">Pichia pastoris</name>
    <dbReference type="NCBI Taxonomy" id="4922"/>
    <lineage>
        <taxon>Eukaryota</taxon>
        <taxon>Fungi</taxon>
        <taxon>Dikarya</taxon>
        <taxon>Ascomycota</taxon>
        <taxon>Saccharomycotina</taxon>
        <taxon>Pichiomycetes</taxon>
        <taxon>Pichiales</taxon>
        <taxon>Pichiaceae</taxon>
        <taxon>Komagataella</taxon>
    </lineage>
</organism>
<dbReference type="PROSITE" id="PS00028">
    <property type="entry name" value="ZINC_FINGER_C2H2_1"/>
    <property type="match status" value="1"/>
</dbReference>
<feature type="compositionally biased region" description="Basic and acidic residues" evidence="2">
    <location>
        <begin position="47"/>
        <end position="63"/>
    </location>
</feature>